<dbReference type="PANTHER" id="PTHR32125">
    <property type="entry name" value="2-C-METHYL-D-ERYTHRITOL 4-PHOSPHATE CYTIDYLYLTRANSFERASE, CHLOROPLASTIC"/>
    <property type="match status" value="1"/>
</dbReference>
<dbReference type="Proteomes" id="UP000295773">
    <property type="component" value="Unassembled WGS sequence"/>
</dbReference>
<dbReference type="Pfam" id="PF01128">
    <property type="entry name" value="IspD"/>
    <property type="match status" value="1"/>
</dbReference>
<name>A0A4R3T2F7_9FIRM</name>
<dbReference type="InterPro" id="IPR034683">
    <property type="entry name" value="IspD/TarI"/>
</dbReference>
<dbReference type="EMBL" id="SMBP01000021">
    <property type="protein sequence ID" value="TCU55688.1"/>
    <property type="molecule type" value="Genomic_DNA"/>
</dbReference>
<dbReference type="InterPro" id="IPR050088">
    <property type="entry name" value="IspD/TarI_cytidylyltransf_bact"/>
</dbReference>
<comment type="caution">
    <text evidence="3">The sequence shown here is derived from an EMBL/GenBank/DDBJ whole genome shotgun (WGS) entry which is preliminary data.</text>
</comment>
<dbReference type="CDD" id="cd02516">
    <property type="entry name" value="CDP-ME_synthetase"/>
    <property type="match status" value="1"/>
</dbReference>
<keyword evidence="2 3" id="KW-0548">Nucleotidyltransferase</keyword>
<evidence type="ECO:0000256" key="1">
    <source>
        <dbReference type="ARBA" id="ARBA00022679"/>
    </source>
</evidence>
<keyword evidence="1 3" id="KW-0808">Transferase</keyword>
<evidence type="ECO:0000313" key="4">
    <source>
        <dbReference type="Proteomes" id="UP000295773"/>
    </source>
</evidence>
<dbReference type="Gene3D" id="3.90.550.10">
    <property type="entry name" value="Spore Coat Polysaccharide Biosynthesis Protein SpsA, Chain A"/>
    <property type="match status" value="1"/>
</dbReference>
<dbReference type="InterPro" id="IPR018294">
    <property type="entry name" value="ISPD_synthase_CS"/>
</dbReference>
<evidence type="ECO:0000256" key="2">
    <source>
        <dbReference type="ARBA" id="ARBA00022695"/>
    </source>
</evidence>
<dbReference type="NCBIfam" id="NF001183">
    <property type="entry name" value="PRK00155.1-3"/>
    <property type="match status" value="1"/>
</dbReference>
<protein>
    <submittedName>
        <fullName evidence="3">2-C-methyl-D-erythritol 4-phosphate cytidylyltransferase</fullName>
    </submittedName>
</protein>
<gene>
    <name evidence="3" type="ORF">EDD61_12119</name>
</gene>
<reference evidence="3 4" key="1">
    <citation type="submission" date="2019-03" db="EMBL/GenBank/DDBJ databases">
        <title>Genomic Encyclopedia of Type Strains, Phase IV (KMG-IV): sequencing the most valuable type-strain genomes for metagenomic binning, comparative biology and taxonomic classification.</title>
        <authorList>
            <person name="Goeker M."/>
        </authorList>
    </citation>
    <scope>NUCLEOTIDE SEQUENCE [LARGE SCALE GENOMIC DNA]</scope>
    <source>
        <strain evidence="3 4">DSM 29481</strain>
    </source>
</reference>
<sequence length="241" mass="26978">MNIAIIFAGGSGVRMGAGMPKQFLEINGKPIIIHTLDNFQNSPSIDKIYISCKKDYITTLQDLTKRFAITKVCGIVEGGSNGQDSIYRALRAADAENDKDAIVLIHDGVRPFVSEEVIQKNIECVKQHGSAVTCTSFFETPILSKGGEEVEEMPLKKEMFTAQAPQSFYLGEIMEAHKKMRELNPDYVDIADSCNLYKNLGKKMYIVEGNRGNIKVTTPEDFYILRALLQYRENEQILGLK</sequence>
<accession>A0A4R3T2F7</accession>
<organism evidence="3 4">
    <name type="scientific">Longicatena caecimuris</name>
    <dbReference type="NCBI Taxonomy" id="1796635"/>
    <lineage>
        <taxon>Bacteria</taxon>
        <taxon>Bacillati</taxon>
        <taxon>Bacillota</taxon>
        <taxon>Erysipelotrichia</taxon>
        <taxon>Erysipelotrichales</taxon>
        <taxon>Erysipelotrichaceae</taxon>
        <taxon>Longicatena</taxon>
    </lineage>
</organism>
<evidence type="ECO:0000313" key="3">
    <source>
        <dbReference type="EMBL" id="TCU55688.1"/>
    </source>
</evidence>
<dbReference type="GO" id="GO:0008299">
    <property type="term" value="P:isoprenoid biosynthetic process"/>
    <property type="evidence" value="ECO:0007669"/>
    <property type="project" value="InterPro"/>
</dbReference>
<dbReference type="FunFam" id="3.90.550.10:FF:000003">
    <property type="entry name" value="2-C-methyl-D-erythritol 4-phosphate cytidylyltransferase"/>
    <property type="match status" value="1"/>
</dbReference>
<dbReference type="PANTHER" id="PTHR32125:SF8">
    <property type="entry name" value="RIBITOL-5-PHOSPHATE CYTIDYLYLTRANSFERASE"/>
    <property type="match status" value="1"/>
</dbReference>
<proteinExistence type="predicted"/>
<dbReference type="SUPFAM" id="SSF53448">
    <property type="entry name" value="Nucleotide-diphospho-sugar transferases"/>
    <property type="match status" value="1"/>
</dbReference>
<keyword evidence="4" id="KW-1185">Reference proteome</keyword>
<dbReference type="AlphaFoldDB" id="A0A4R3T2F7"/>
<dbReference type="PROSITE" id="PS01295">
    <property type="entry name" value="ISPD"/>
    <property type="match status" value="1"/>
</dbReference>
<dbReference type="RefSeq" id="WP_119983434.1">
    <property type="nucleotide sequence ID" value="NZ_JADPGE010000029.1"/>
</dbReference>
<dbReference type="InterPro" id="IPR029044">
    <property type="entry name" value="Nucleotide-diphossugar_trans"/>
</dbReference>
<dbReference type="GO" id="GO:0050518">
    <property type="term" value="F:2-C-methyl-D-erythritol 4-phosphate cytidylyltransferase activity"/>
    <property type="evidence" value="ECO:0007669"/>
    <property type="project" value="UniProtKB-ARBA"/>
</dbReference>